<dbReference type="GO" id="GO:0016755">
    <property type="term" value="F:aminoacyltransferase activity"/>
    <property type="evidence" value="ECO:0007669"/>
    <property type="project" value="InterPro"/>
</dbReference>
<proteinExistence type="predicted"/>
<accession>A0A0B0EJM7</accession>
<protein>
    <submittedName>
        <fullName evidence="2">FemAB family protein</fullName>
    </submittedName>
</protein>
<dbReference type="PATRIC" id="fig|237368.3.peg.3664"/>
<sequence>MKQERQKKVRVYKENSVEKFLSINKLTFERQNLLTPYSMDFLKRLDRACEENNCRNIFFAEDENQQIHSAAYIVWDKQTAYYLMGGGNPSLRNSGAASLLMWEAIKFASTVTKKFDFEGSMLEPVERFFRAFGAVQKPYFAITKINSRLLKRRYYIDTKFLRLKDCIRRLVKPK</sequence>
<comment type="caution">
    <text evidence="2">The sequence shown here is derived from an EMBL/GenBank/DDBJ whole genome shotgun (WGS) entry which is preliminary data.</text>
</comment>
<dbReference type="Proteomes" id="UP000030652">
    <property type="component" value="Unassembled WGS sequence"/>
</dbReference>
<dbReference type="Gene3D" id="3.40.630.30">
    <property type="match status" value="1"/>
</dbReference>
<reference evidence="2 3" key="1">
    <citation type="submission" date="2014-10" db="EMBL/GenBank/DDBJ databases">
        <title>Draft genome of anammox bacterium scalindua brodae, obtained using differential coverage binning of sequence data from two enrichment reactors.</title>
        <authorList>
            <person name="Speth D.R."/>
            <person name="Russ L."/>
            <person name="Kartal B."/>
            <person name="Op den Camp H.J."/>
            <person name="Dutilh B.E."/>
            <person name="Jetten M.S."/>
        </authorList>
    </citation>
    <scope>NUCLEOTIDE SEQUENCE [LARGE SCALE GENOMIC DNA]</scope>
    <source>
        <strain evidence="2">RU1</strain>
    </source>
</reference>
<dbReference type="InterPro" id="IPR003447">
    <property type="entry name" value="FEMABX"/>
</dbReference>
<organism evidence="2 3">
    <name type="scientific">Candidatus Scalindua brodae</name>
    <dbReference type="NCBI Taxonomy" id="237368"/>
    <lineage>
        <taxon>Bacteria</taxon>
        <taxon>Pseudomonadati</taxon>
        <taxon>Planctomycetota</taxon>
        <taxon>Candidatus Brocadiia</taxon>
        <taxon>Candidatus Brocadiales</taxon>
        <taxon>Candidatus Scalinduaceae</taxon>
        <taxon>Candidatus Scalindua</taxon>
    </lineage>
</organism>
<evidence type="ECO:0000313" key="3">
    <source>
        <dbReference type="Proteomes" id="UP000030652"/>
    </source>
</evidence>
<evidence type="ECO:0000259" key="1">
    <source>
        <dbReference type="PROSITE" id="PS51186"/>
    </source>
</evidence>
<name>A0A0B0EJM7_9BACT</name>
<dbReference type="GO" id="GO:0016747">
    <property type="term" value="F:acyltransferase activity, transferring groups other than amino-acyl groups"/>
    <property type="evidence" value="ECO:0007669"/>
    <property type="project" value="InterPro"/>
</dbReference>
<dbReference type="EMBL" id="JRYO01000230">
    <property type="protein sequence ID" value="KHE90870.1"/>
    <property type="molecule type" value="Genomic_DNA"/>
</dbReference>
<dbReference type="Pfam" id="PF13480">
    <property type="entry name" value="Acetyltransf_6"/>
    <property type="match status" value="1"/>
</dbReference>
<dbReference type="InterPro" id="IPR038740">
    <property type="entry name" value="BioF2-like_GNAT_dom"/>
</dbReference>
<dbReference type="InterPro" id="IPR000182">
    <property type="entry name" value="GNAT_dom"/>
</dbReference>
<dbReference type="AlphaFoldDB" id="A0A0B0EJM7"/>
<dbReference type="SUPFAM" id="SSF55729">
    <property type="entry name" value="Acyl-CoA N-acyltransferases (Nat)"/>
    <property type="match status" value="1"/>
</dbReference>
<dbReference type="PROSITE" id="PS51191">
    <property type="entry name" value="FEMABX"/>
    <property type="match status" value="1"/>
</dbReference>
<dbReference type="PROSITE" id="PS51186">
    <property type="entry name" value="GNAT"/>
    <property type="match status" value="1"/>
</dbReference>
<evidence type="ECO:0000313" key="2">
    <source>
        <dbReference type="EMBL" id="KHE90870.1"/>
    </source>
</evidence>
<dbReference type="GO" id="GO:0044038">
    <property type="term" value="P:cell wall macromolecule biosynthetic process"/>
    <property type="evidence" value="ECO:0007669"/>
    <property type="project" value="InterPro"/>
</dbReference>
<feature type="domain" description="N-acetyltransferase" evidence="1">
    <location>
        <begin position="7"/>
        <end position="156"/>
    </location>
</feature>
<dbReference type="InterPro" id="IPR016181">
    <property type="entry name" value="Acyl_CoA_acyltransferase"/>
</dbReference>
<gene>
    <name evidence="2" type="ORF">SCABRO_03399</name>
</gene>
<dbReference type="eggNOG" id="COG2348">
    <property type="taxonomic scope" value="Bacteria"/>
</dbReference>